<gene>
    <name evidence="2" type="ORF">CC80DRAFT_487204</name>
</gene>
<name>A0A6A5UEG9_9PLEO</name>
<dbReference type="Proteomes" id="UP000800035">
    <property type="component" value="Unassembled WGS sequence"/>
</dbReference>
<evidence type="ECO:0000313" key="2">
    <source>
        <dbReference type="EMBL" id="KAF1962710.1"/>
    </source>
</evidence>
<protein>
    <submittedName>
        <fullName evidence="2">Uncharacterized protein</fullName>
    </submittedName>
</protein>
<feature type="region of interest" description="Disordered" evidence="1">
    <location>
        <begin position="117"/>
        <end position="144"/>
    </location>
</feature>
<sequence length="277" mass="28942">MAFPRRYIVIASSIVLILIVAISLAASIEFRAAPKKLIQIEMAQAAKASQFDVGAKRKGAGGKINGTDFDRADVLNGTTVGTQQPGSTLYISGTSTRWAGATASSDAEGMIGQTATAQQPQDEGFIGEKTTSTPVAKPTARPPPVDQVPILALSYAGSGGPKHCRGELVQKLEIPQPANAWKNGSCVDLPTEARCGVFFAGKDAGCEAQLFNMASCMNTTRTFVNTVVFMPEERTVGALWRSMYIKCGVVAPEAGLIDPAVLGGLLKTKPKPGQGGG</sequence>
<evidence type="ECO:0000256" key="1">
    <source>
        <dbReference type="SAM" id="MobiDB-lite"/>
    </source>
</evidence>
<evidence type="ECO:0000313" key="3">
    <source>
        <dbReference type="Proteomes" id="UP000800035"/>
    </source>
</evidence>
<proteinExistence type="predicted"/>
<reference evidence="2" key="1">
    <citation type="journal article" date="2020" name="Stud. Mycol.">
        <title>101 Dothideomycetes genomes: a test case for predicting lifestyles and emergence of pathogens.</title>
        <authorList>
            <person name="Haridas S."/>
            <person name="Albert R."/>
            <person name="Binder M."/>
            <person name="Bloem J."/>
            <person name="Labutti K."/>
            <person name="Salamov A."/>
            <person name="Andreopoulos B."/>
            <person name="Baker S."/>
            <person name="Barry K."/>
            <person name="Bills G."/>
            <person name="Bluhm B."/>
            <person name="Cannon C."/>
            <person name="Castanera R."/>
            <person name="Culley D."/>
            <person name="Daum C."/>
            <person name="Ezra D."/>
            <person name="Gonzalez J."/>
            <person name="Henrissat B."/>
            <person name="Kuo A."/>
            <person name="Liang C."/>
            <person name="Lipzen A."/>
            <person name="Lutzoni F."/>
            <person name="Magnuson J."/>
            <person name="Mondo S."/>
            <person name="Nolan M."/>
            <person name="Ohm R."/>
            <person name="Pangilinan J."/>
            <person name="Park H.-J."/>
            <person name="Ramirez L."/>
            <person name="Alfaro M."/>
            <person name="Sun H."/>
            <person name="Tritt A."/>
            <person name="Yoshinaga Y."/>
            <person name="Zwiers L.-H."/>
            <person name="Turgeon B."/>
            <person name="Goodwin S."/>
            <person name="Spatafora J."/>
            <person name="Crous P."/>
            <person name="Grigoriev I."/>
        </authorList>
    </citation>
    <scope>NUCLEOTIDE SEQUENCE</scope>
    <source>
        <strain evidence="2">CBS 675.92</strain>
    </source>
</reference>
<dbReference type="AlphaFoldDB" id="A0A6A5UEG9"/>
<organism evidence="2 3">
    <name type="scientific">Byssothecium circinans</name>
    <dbReference type="NCBI Taxonomy" id="147558"/>
    <lineage>
        <taxon>Eukaryota</taxon>
        <taxon>Fungi</taxon>
        <taxon>Dikarya</taxon>
        <taxon>Ascomycota</taxon>
        <taxon>Pezizomycotina</taxon>
        <taxon>Dothideomycetes</taxon>
        <taxon>Pleosporomycetidae</taxon>
        <taxon>Pleosporales</taxon>
        <taxon>Massarineae</taxon>
        <taxon>Massarinaceae</taxon>
        <taxon>Byssothecium</taxon>
    </lineage>
</organism>
<dbReference type="EMBL" id="ML976978">
    <property type="protein sequence ID" value="KAF1962710.1"/>
    <property type="molecule type" value="Genomic_DNA"/>
</dbReference>
<dbReference type="OrthoDB" id="3943581at2759"/>
<accession>A0A6A5UEG9</accession>
<keyword evidence="3" id="KW-1185">Reference proteome</keyword>